<dbReference type="AlphaFoldDB" id="A0AA88SU56"/>
<sequence length="174" mass="19481">MLLCPADTHLSRITWEDAAEFGCRRIKRMHPDGEALTQKKMEIHQGPSRPPLPPPHFSRRGGGGDFWIFVVEYFMLFSPCCSLCYVIAQSSSTKWVQVCLKPYFRVCRPTKLQNIFSKHPLPLAAVGSVHFAFGFSSEKTVTISPELVLREESLEAITVLQSRAAVLLCNTAGI</sequence>
<dbReference type="Proteomes" id="UP001187415">
    <property type="component" value="Unassembled WGS sequence"/>
</dbReference>
<keyword evidence="1" id="KW-0812">Transmembrane</keyword>
<keyword evidence="1" id="KW-0472">Membrane</keyword>
<accession>A0AA88SU56</accession>
<keyword evidence="3" id="KW-1185">Reference proteome</keyword>
<evidence type="ECO:0000313" key="2">
    <source>
        <dbReference type="EMBL" id="KAK2848718.1"/>
    </source>
</evidence>
<evidence type="ECO:0000256" key="1">
    <source>
        <dbReference type="SAM" id="Phobius"/>
    </source>
</evidence>
<organism evidence="2 3">
    <name type="scientific">Channa striata</name>
    <name type="common">Snakehead murrel</name>
    <name type="synonym">Ophicephalus striatus</name>
    <dbReference type="NCBI Taxonomy" id="64152"/>
    <lineage>
        <taxon>Eukaryota</taxon>
        <taxon>Metazoa</taxon>
        <taxon>Chordata</taxon>
        <taxon>Craniata</taxon>
        <taxon>Vertebrata</taxon>
        <taxon>Euteleostomi</taxon>
        <taxon>Actinopterygii</taxon>
        <taxon>Neopterygii</taxon>
        <taxon>Teleostei</taxon>
        <taxon>Neoteleostei</taxon>
        <taxon>Acanthomorphata</taxon>
        <taxon>Anabantaria</taxon>
        <taxon>Anabantiformes</taxon>
        <taxon>Channoidei</taxon>
        <taxon>Channidae</taxon>
        <taxon>Channa</taxon>
    </lineage>
</organism>
<protein>
    <submittedName>
        <fullName evidence="2">Uncharacterized protein</fullName>
    </submittedName>
</protein>
<evidence type="ECO:0000313" key="3">
    <source>
        <dbReference type="Proteomes" id="UP001187415"/>
    </source>
</evidence>
<proteinExistence type="predicted"/>
<name>A0AA88SU56_CHASR</name>
<reference evidence="2" key="1">
    <citation type="submission" date="2023-07" db="EMBL/GenBank/DDBJ databases">
        <title>Chromosome-level Genome Assembly of Striped Snakehead (Channa striata).</title>
        <authorList>
            <person name="Liu H."/>
        </authorList>
    </citation>
    <scope>NUCLEOTIDE SEQUENCE</scope>
    <source>
        <strain evidence="2">Gz</strain>
        <tissue evidence="2">Muscle</tissue>
    </source>
</reference>
<feature type="transmembrane region" description="Helical" evidence="1">
    <location>
        <begin position="66"/>
        <end position="88"/>
    </location>
</feature>
<keyword evidence="1" id="KW-1133">Transmembrane helix</keyword>
<comment type="caution">
    <text evidence="2">The sequence shown here is derived from an EMBL/GenBank/DDBJ whole genome shotgun (WGS) entry which is preliminary data.</text>
</comment>
<gene>
    <name evidence="2" type="ORF">Q5P01_008552</name>
</gene>
<dbReference type="EMBL" id="JAUPFM010000006">
    <property type="protein sequence ID" value="KAK2848718.1"/>
    <property type="molecule type" value="Genomic_DNA"/>
</dbReference>